<keyword evidence="4" id="KW-1185">Reference proteome</keyword>
<feature type="chain" id="PRO_5041225386" description="Barwin-like endoglucanase" evidence="2">
    <location>
        <begin position="16"/>
        <end position="166"/>
    </location>
</feature>
<organism evidence="3 4">
    <name type="scientific">Cutaneotrichosporon cavernicola</name>
    <dbReference type="NCBI Taxonomy" id="279322"/>
    <lineage>
        <taxon>Eukaryota</taxon>
        <taxon>Fungi</taxon>
        <taxon>Dikarya</taxon>
        <taxon>Basidiomycota</taxon>
        <taxon>Agaricomycotina</taxon>
        <taxon>Tremellomycetes</taxon>
        <taxon>Trichosporonales</taxon>
        <taxon>Trichosporonaceae</taxon>
        <taxon>Cutaneotrichosporon</taxon>
    </lineage>
</organism>
<evidence type="ECO:0000256" key="1">
    <source>
        <dbReference type="ARBA" id="ARBA00022729"/>
    </source>
</evidence>
<dbReference type="PANTHER" id="PTHR31836:SF25">
    <property type="entry name" value="RLPA-LIKE PROTEIN DOUBLE-PSI BETA-BARREL DOMAIN-CONTAINING PROTEIN"/>
    <property type="match status" value="1"/>
</dbReference>
<dbReference type="InterPro" id="IPR036908">
    <property type="entry name" value="RlpA-like_sf"/>
</dbReference>
<keyword evidence="1 2" id="KW-0732">Signal</keyword>
<dbReference type="AlphaFoldDB" id="A0AA48I8T8"/>
<dbReference type="Gene3D" id="2.40.40.10">
    <property type="entry name" value="RlpA-like domain"/>
    <property type="match status" value="1"/>
</dbReference>
<dbReference type="PANTHER" id="PTHR31836">
    <property type="match status" value="1"/>
</dbReference>
<name>A0AA48I8T8_9TREE</name>
<dbReference type="InterPro" id="IPR051477">
    <property type="entry name" value="Expansin_CellWall"/>
</dbReference>
<dbReference type="GeneID" id="85492178"/>
<accession>A0AA48I8T8</accession>
<dbReference type="EMBL" id="AP028212">
    <property type="protein sequence ID" value="BEI88307.1"/>
    <property type="molecule type" value="Genomic_DNA"/>
</dbReference>
<evidence type="ECO:0000256" key="2">
    <source>
        <dbReference type="SAM" id="SignalP"/>
    </source>
</evidence>
<gene>
    <name evidence="3" type="ORF">CcaverHIS019_0110250</name>
</gene>
<proteinExistence type="predicted"/>
<dbReference type="CDD" id="cd22191">
    <property type="entry name" value="DPBB_RlpA_EXP_N-like"/>
    <property type="match status" value="1"/>
</dbReference>
<dbReference type="KEGG" id="ccac:CcaHIS019_0110250"/>
<evidence type="ECO:0008006" key="5">
    <source>
        <dbReference type="Google" id="ProtNLM"/>
    </source>
</evidence>
<reference evidence="3" key="1">
    <citation type="journal article" date="2023" name="BMC Genomics">
        <title>Chromosome-level genome assemblies of Cutaneotrichosporon spp. (Trichosporonales, Basidiomycota) reveal imbalanced evolution between nucleotide sequences and chromosome synteny.</title>
        <authorList>
            <person name="Kobayashi Y."/>
            <person name="Kayamori A."/>
            <person name="Aoki K."/>
            <person name="Shiwa Y."/>
            <person name="Matsutani M."/>
            <person name="Fujita N."/>
            <person name="Sugita T."/>
            <person name="Iwasaki W."/>
            <person name="Tanaka N."/>
            <person name="Takashima M."/>
        </authorList>
    </citation>
    <scope>NUCLEOTIDE SEQUENCE</scope>
    <source>
        <strain evidence="3">HIS019</strain>
    </source>
</reference>
<dbReference type="RefSeq" id="XP_060453573.1">
    <property type="nucleotide sequence ID" value="XM_060596596.1"/>
</dbReference>
<dbReference type="SUPFAM" id="SSF50685">
    <property type="entry name" value="Barwin-like endoglucanases"/>
    <property type="match status" value="1"/>
</dbReference>
<sequence length="166" mass="16127">MFAIIFATLAAVATAAPVCSPAAQASSAAAQASPSAIAPVLAAAPAAASVDGATINGDATFYATGLGACGWTNSDSEDVVAINAPMWDAGKHCGAYVTITGPAGTAQAKVVDLCPGCASGDLDMSPTLFTQVIGDQGIGRAKMDWSFTGAVDAAAAPNAHALAGLQ</sequence>
<feature type="signal peptide" evidence="2">
    <location>
        <begin position="1"/>
        <end position="15"/>
    </location>
</feature>
<protein>
    <recommendedName>
        <fullName evidence="5">Barwin-like endoglucanase</fullName>
    </recommendedName>
</protein>
<dbReference type="Proteomes" id="UP001233271">
    <property type="component" value="Chromosome 1"/>
</dbReference>
<evidence type="ECO:0000313" key="4">
    <source>
        <dbReference type="Proteomes" id="UP001233271"/>
    </source>
</evidence>
<evidence type="ECO:0000313" key="3">
    <source>
        <dbReference type="EMBL" id="BEI88307.1"/>
    </source>
</evidence>